<gene>
    <name evidence="1" type="ORF">AXG93_3893s1000</name>
</gene>
<accession>A0A176WAF4</accession>
<organism evidence="1 2">
    <name type="scientific">Marchantia polymorpha subsp. ruderalis</name>
    <dbReference type="NCBI Taxonomy" id="1480154"/>
    <lineage>
        <taxon>Eukaryota</taxon>
        <taxon>Viridiplantae</taxon>
        <taxon>Streptophyta</taxon>
        <taxon>Embryophyta</taxon>
        <taxon>Marchantiophyta</taxon>
        <taxon>Marchantiopsida</taxon>
        <taxon>Marchantiidae</taxon>
        <taxon>Marchantiales</taxon>
        <taxon>Marchantiaceae</taxon>
        <taxon>Marchantia</taxon>
    </lineage>
</organism>
<evidence type="ECO:0000313" key="2">
    <source>
        <dbReference type="Proteomes" id="UP000077202"/>
    </source>
</evidence>
<dbReference type="EMBL" id="LVLJ01001372">
    <property type="protein sequence ID" value="OAE29994.1"/>
    <property type="molecule type" value="Genomic_DNA"/>
</dbReference>
<proteinExistence type="predicted"/>
<reference evidence="1" key="1">
    <citation type="submission" date="2016-03" db="EMBL/GenBank/DDBJ databases">
        <title>Mechanisms controlling the formation of the plant cell surface in tip-growing cells are functionally conserved among land plants.</title>
        <authorList>
            <person name="Honkanen S."/>
            <person name="Jones V.A."/>
            <person name="Morieri G."/>
            <person name="Champion C."/>
            <person name="Hetherington A.J."/>
            <person name="Kelly S."/>
            <person name="Saint-Marcoux D."/>
            <person name="Proust H."/>
            <person name="Prescott H."/>
            <person name="Dolan L."/>
        </authorList>
    </citation>
    <scope>NUCLEOTIDE SEQUENCE [LARGE SCALE GENOMIC DNA]</scope>
    <source>
        <tissue evidence="1">Whole gametophyte</tissue>
    </source>
</reference>
<name>A0A176WAF4_MARPO</name>
<dbReference type="Proteomes" id="UP000077202">
    <property type="component" value="Unassembled WGS sequence"/>
</dbReference>
<evidence type="ECO:0000313" key="1">
    <source>
        <dbReference type="EMBL" id="OAE29994.1"/>
    </source>
</evidence>
<keyword evidence="2" id="KW-1185">Reference proteome</keyword>
<comment type="caution">
    <text evidence="1">The sequence shown here is derived from an EMBL/GenBank/DDBJ whole genome shotgun (WGS) entry which is preliminary data.</text>
</comment>
<sequence length="264" mass="30426">MDFLLWGWNWTSEVIVQVWDNNGLPKPPGYQENPKTWQIWGWKKVLRRCAGDDGDLTFDSESVRITREEESAYATLFKHPRMGKNGYRTIWYHDLLRRNVVMALMQILRPTRTTNMMTWQIVEIFHCERWHKKEKRCENRDDYSQGKGSTGGEGALDFRVSSDIQEALAALEDVVAKTVEDVGVAKCESQKVAAATAVVVKERKSQSTEVGFQLTSTAEKKKQEYETEMAARAKKLAEYEAARILDLKLIEKLEARCSELRSQL</sequence>
<dbReference type="AlphaFoldDB" id="A0A176WAF4"/>
<protein>
    <submittedName>
        <fullName evidence="1">Uncharacterized protein</fullName>
    </submittedName>
</protein>